<feature type="domain" description="PRC-barrel" evidence="1">
    <location>
        <begin position="5"/>
        <end position="73"/>
    </location>
</feature>
<dbReference type="SUPFAM" id="SSF50346">
    <property type="entry name" value="PRC-barrel domain"/>
    <property type="match status" value="1"/>
</dbReference>
<organism evidence="2 3">
    <name type="scientific">Aciduliprofundum boonei (strain DSM 19572 / T469)</name>
    <dbReference type="NCBI Taxonomy" id="439481"/>
    <lineage>
        <taxon>Archaea</taxon>
        <taxon>Methanobacteriati</taxon>
        <taxon>Thermoplasmatota</taxon>
        <taxon>DHVE2 group</taxon>
        <taxon>Candidatus Aciduliprofundum</taxon>
    </lineage>
</organism>
<gene>
    <name evidence="2" type="ordered locus">Aboo_0090</name>
</gene>
<dbReference type="AlphaFoldDB" id="D3TBG7"/>
<dbReference type="HOGENOM" id="CLU_170070_0_0_2"/>
<sequence>MMTEVTELIGLEIYTDKGYLLGTIKDVLLDVNDQIIYGLYVEKSNPLLVEDGVPVVVPYRWVKAVGDVILLKKFPSYVNVT</sequence>
<keyword evidence="3" id="KW-1185">Reference proteome</keyword>
<dbReference type="Gene3D" id="2.30.30.240">
    <property type="entry name" value="PRC-barrel domain"/>
    <property type="match status" value="1"/>
</dbReference>
<dbReference type="PANTHER" id="PTHR38137">
    <property type="entry name" value="PRC-BARREL DOMAIN PROTEIN"/>
    <property type="match status" value="1"/>
</dbReference>
<dbReference type="EMBL" id="CP001941">
    <property type="protein sequence ID" value="ADD07902.1"/>
    <property type="molecule type" value="Genomic_DNA"/>
</dbReference>
<evidence type="ECO:0000313" key="3">
    <source>
        <dbReference type="Proteomes" id="UP000001400"/>
    </source>
</evidence>
<dbReference type="Pfam" id="PF05239">
    <property type="entry name" value="PRC"/>
    <property type="match status" value="1"/>
</dbReference>
<reference evidence="2" key="1">
    <citation type="submission" date="2010-02" db="EMBL/GenBank/DDBJ databases">
        <title>Complete sequence of Aciduliprofundum boonei T469.</title>
        <authorList>
            <consortium name="US DOE Joint Genome Institute"/>
            <person name="Lucas S."/>
            <person name="Copeland A."/>
            <person name="Lapidus A."/>
            <person name="Cheng J.-F."/>
            <person name="Bruce D."/>
            <person name="Goodwin L."/>
            <person name="Pitluck S."/>
            <person name="Saunders E."/>
            <person name="Detter J.C."/>
            <person name="Han C."/>
            <person name="Tapia R."/>
            <person name="Land M."/>
            <person name="Hauser L."/>
            <person name="Kyrpides N."/>
            <person name="Mikhailova N."/>
            <person name="Flores G."/>
            <person name="Reysenbach A.-L."/>
            <person name="Woyke T."/>
        </authorList>
    </citation>
    <scope>NUCLEOTIDE SEQUENCE</scope>
    <source>
        <strain evidence="2">T469</strain>
    </source>
</reference>
<dbReference type="InterPro" id="IPR011033">
    <property type="entry name" value="PRC_barrel-like_sf"/>
</dbReference>
<dbReference type="Proteomes" id="UP000001400">
    <property type="component" value="Chromosome"/>
</dbReference>
<dbReference type="KEGG" id="abi:Aboo_0090"/>
<dbReference type="InterPro" id="IPR027275">
    <property type="entry name" value="PRC-brl_dom"/>
</dbReference>
<accession>D3TBG7</accession>
<dbReference type="OrthoDB" id="68960at2157"/>
<name>D3TBG7_ACIB4</name>
<proteinExistence type="predicted"/>
<evidence type="ECO:0000313" key="2">
    <source>
        <dbReference type="EMBL" id="ADD07902.1"/>
    </source>
</evidence>
<protein>
    <submittedName>
        <fullName evidence="2">PRC-barrel domain protein</fullName>
    </submittedName>
</protein>
<dbReference type="PANTHER" id="PTHR38137:SF1">
    <property type="entry name" value="PRC-BARREL DOMAIN-CONTAINING PROTEIN"/>
    <property type="match status" value="1"/>
</dbReference>
<evidence type="ECO:0000259" key="1">
    <source>
        <dbReference type="Pfam" id="PF05239"/>
    </source>
</evidence>